<reference evidence="1 2" key="1">
    <citation type="submission" date="2022-02" db="EMBL/GenBank/DDBJ databases">
        <title>The genome sequence of Shewanella sp. 3B26.</title>
        <authorList>
            <person name="Du J."/>
        </authorList>
    </citation>
    <scope>NUCLEOTIDE SEQUENCE [LARGE SCALE GENOMIC DNA]</scope>
    <source>
        <strain evidence="1 2">3B26</strain>
    </source>
</reference>
<evidence type="ECO:0000313" key="2">
    <source>
        <dbReference type="Proteomes" id="UP001297581"/>
    </source>
</evidence>
<evidence type="ECO:0008006" key="3">
    <source>
        <dbReference type="Google" id="ProtNLM"/>
    </source>
</evidence>
<dbReference type="AlphaFoldDB" id="A0AAJ1BHX4"/>
<protein>
    <recommendedName>
        <fullName evidence="3">Phage shock protein B</fullName>
    </recommendedName>
</protein>
<gene>
    <name evidence="1" type="ORF">MJ923_12260</name>
</gene>
<dbReference type="EMBL" id="JAKUDL010000004">
    <property type="protein sequence ID" value="MCH4295074.1"/>
    <property type="molecule type" value="Genomic_DNA"/>
</dbReference>
<dbReference type="Proteomes" id="UP001297581">
    <property type="component" value="Unassembled WGS sequence"/>
</dbReference>
<accession>A0AAJ1BHX4</accession>
<organism evidence="1 2">
    <name type="scientific">Shewanella zhuhaiensis</name>
    <dbReference type="NCBI Taxonomy" id="2919576"/>
    <lineage>
        <taxon>Bacteria</taxon>
        <taxon>Pseudomonadati</taxon>
        <taxon>Pseudomonadota</taxon>
        <taxon>Gammaproteobacteria</taxon>
        <taxon>Alteromonadales</taxon>
        <taxon>Shewanellaceae</taxon>
        <taxon>Shewanella</taxon>
    </lineage>
</organism>
<proteinExistence type="predicted"/>
<evidence type="ECO:0000313" key="1">
    <source>
        <dbReference type="EMBL" id="MCH4295074.1"/>
    </source>
</evidence>
<keyword evidence="2" id="KW-1185">Reference proteome</keyword>
<name>A0AAJ1BHX4_9GAMM</name>
<dbReference type="RefSeq" id="WP_240591347.1">
    <property type="nucleotide sequence ID" value="NZ_JAKUDL010000004.1"/>
</dbReference>
<comment type="caution">
    <text evidence="1">The sequence shown here is derived from an EMBL/GenBank/DDBJ whole genome shotgun (WGS) entry which is preliminary data.</text>
</comment>
<sequence>MDKLTAVTLIMIAAFAAQVAISYFKSRPRKSGEDDSLMRENAELKARIAALEAIVTEPGYELKQQITRL</sequence>